<accession>A0ABR4D0X9</accession>
<dbReference type="Proteomes" id="UP001595075">
    <property type="component" value="Unassembled WGS sequence"/>
</dbReference>
<name>A0ABR4D0X9_9HELO</name>
<reference evidence="1 2" key="1">
    <citation type="journal article" date="2024" name="Commun. Biol.">
        <title>Comparative genomic analysis of thermophilic fungi reveals convergent evolutionary adaptations and gene losses.</title>
        <authorList>
            <person name="Steindorff A.S."/>
            <person name="Aguilar-Pontes M.V."/>
            <person name="Robinson A.J."/>
            <person name="Andreopoulos B."/>
            <person name="LaButti K."/>
            <person name="Kuo A."/>
            <person name="Mondo S."/>
            <person name="Riley R."/>
            <person name="Otillar R."/>
            <person name="Haridas S."/>
            <person name="Lipzen A."/>
            <person name="Grimwood J."/>
            <person name="Schmutz J."/>
            <person name="Clum A."/>
            <person name="Reid I.D."/>
            <person name="Moisan M.C."/>
            <person name="Butler G."/>
            <person name="Nguyen T.T.M."/>
            <person name="Dewar K."/>
            <person name="Conant G."/>
            <person name="Drula E."/>
            <person name="Henrissat B."/>
            <person name="Hansel C."/>
            <person name="Singer S."/>
            <person name="Hutchinson M.I."/>
            <person name="de Vries R.P."/>
            <person name="Natvig D.O."/>
            <person name="Powell A.J."/>
            <person name="Tsang A."/>
            <person name="Grigoriev I.V."/>
        </authorList>
    </citation>
    <scope>NUCLEOTIDE SEQUENCE [LARGE SCALE GENOMIC DNA]</scope>
    <source>
        <strain evidence="1 2">CBS 494.80</strain>
    </source>
</reference>
<comment type="caution">
    <text evidence="1">The sequence shown here is derived from an EMBL/GenBank/DDBJ whole genome shotgun (WGS) entry which is preliminary data.</text>
</comment>
<protein>
    <submittedName>
        <fullName evidence="1">Uncharacterized protein</fullName>
    </submittedName>
</protein>
<organism evidence="1 2">
    <name type="scientific">Oculimacula yallundae</name>
    <dbReference type="NCBI Taxonomy" id="86028"/>
    <lineage>
        <taxon>Eukaryota</taxon>
        <taxon>Fungi</taxon>
        <taxon>Dikarya</taxon>
        <taxon>Ascomycota</taxon>
        <taxon>Pezizomycotina</taxon>
        <taxon>Leotiomycetes</taxon>
        <taxon>Helotiales</taxon>
        <taxon>Ploettnerulaceae</taxon>
        <taxon>Oculimacula</taxon>
    </lineage>
</organism>
<dbReference type="EMBL" id="JAZHXI010000001">
    <property type="protein sequence ID" value="KAL2075813.1"/>
    <property type="molecule type" value="Genomic_DNA"/>
</dbReference>
<sequence length="155" mass="18255">MKQHAHQEQRSQEDSSRMPWFIVQNLDERKTRKVHSILFKLYPANTVVAQASNNRARSKRMGGWMDGYGVKVKTGPKPQGRMYAREDVHRLVASRLYVYKARGEELTKKKCAERYRLEMSNIHPLDLIERFPHLIKWLVLTCHQLAQSALLHLLY</sequence>
<evidence type="ECO:0000313" key="2">
    <source>
        <dbReference type="Proteomes" id="UP001595075"/>
    </source>
</evidence>
<gene>
    <name evidence="1" type="ORF">VTL71DRAFT_756</name>
</gene>
<evidence type="ECO:0000313" key="1">
    <source>
        <dbReference type="EMBL" id="KAL2075813.1"/>
    </source>
</evidence>
<keyword evidence="2" id="KW-1185">Reference proteome</keyword>
<proteinExistence type="predicted"/>